<dbReference type="PROSITE" id="PS51269">
    <property type="entry name" value="COMM"/>
    <property type="match status" value="1"/>
</dbReference>
<dbReference type="STRING" id="37001.A0A1A9WVV8"/>
<organism evidence="2 3">
    <name type="scientific">Glossina brevipalpis</name>
    <dbReference type="NCBI Taxonomy" id="37001"/>
    <lineage>
        <taxon>Eukaryota</taxon>
        <taxon>Metazoa</taxon>
        <taxon>Ecdysozoa</taxon>
        <taxon>Arthropoda</taxon>
        <taxon>Hexapoda</taxon>
        <taxon>Insecta</taxon>
        <taxon>Pterygota</taxon>
        <taxon>Neoptera</taxon>
        <taxon>Endopterygota</taxon>
        <taxon>Diptera</taxon>
        <taxon>Brachycera</taxon>
        <taxon>Muscomorpha</taxon>
        <taxon>Hippoboscoidea</taxon>
        <taxon>Glossinidae</taxon>
        <taxon>Glossina</taxon>
    </lineage>
</organism>
<evidence type="ECO:0000313" key="2">
    <source>
        <dbReference type="EnsemblMetazoa" id="GBRI034401-PA"/>
    </source>
</evidence>
<dbReference type="EnsemblMetazoa" id="GBRI034401-RA">
    <property type="protein sequence ID" value="GBRI034401-PA"/>
    <property type="gene ID" value="GBRI034401"/>
</dbReference>
<dbReference type="VEuPathDB" id="VectorBase:GBRI034401"/>
<dbReference type="PANTHER" id="PTHR12333">
    <property type="entry name" value="COMM DOMAIN CONTAINING PROTEIN 10"/>
    <property type="match status" value="1"/>
</dbReference>
<keyword evidence="3" id="KW-1185">Reference proteome</keyword>
<reference evidence="2" key="2">
    <citation type="submission" date="2020-05" db="UniProtKB">
        <authorList>
            <consortium name="EnsemblMetazoa"/>
        </authorList>
    </citation>
    <scope>IDENTIFICATION</scope>
    <source>
        <strain evidence="2">IAEA</strain>
    </source>
</reference>
<evidence type="ECO:0000259" key="1">
    <source>
        <dbReference type="PROSITE" id="PS51269"/>
    </source>
</evidence>
<evidence type="ECO:0000313" key="3">
    <source>
        <dbReference type="Proteomes" id="UP000091820"/>
    </source>
</evidence>
<name>A0A1A9WVV8_9MUSC</name>
<feature type="domain" description="COMM" evidence="1">
    <location>
        <begin position="200"/>
        <end position="264"/>
    </location>
</feature>
<accession>A0A1A9WVV8</accession>
<dbReference type="Proteomes" id="UP000091820">
    <property type="component" value="Unassembled WGS sequence"/>
</dbReference>
<proteinExistence type="predicted"/>
<protein>
    <submittedName>
        <fullName evidence="2">COMM domain-containing protein</fullName>
    </submittedName>
</protein>
<dbReference type="Pfam" id="PF07258">
    <property type="entry name" value="COMM_domain"/>
    <property type="match status" value="1"/>
</dbReference>
<reference evidence="3" key="1">
    <citation type="submission" date="2014-03" db="EMBL/GenBank/DDBJ databases">
        <authorList>
            <person name="Aksoy S."/>
            <person name="Warren W."/>
            <person name="Wilson R.K."/>
        </authorList>
    </citation>
    <scope>NUCLEOTIDE SEQUENCE [LARGE SCALE GENOMIC DNA]</scope>
    <source>
        <strain evidence="3">IAEA</strain>
    </source>
</reference>
<dbReference type="AlphaFoldDB" id="A0A1A9WVV8"/>
<dbReference type="InterPro" id="IPR017920">
    <property type="entry name" value="COMM"/>
</dbReference>
<dbReference type="PANTHER" id="PTHR12333:SF0">
    <property type="entry name" value="COMM DOMAIN-CONTAINING PROTEIN 10"/>
    <property type="match status" value="1"/>
</dbReference>
<dbReference type="InterPro" id="IPR037361">
    <property type="entry name" value="COMMD10"/>
</dbReference>
<sequence length="269" mass="31383">MKKKMSAYTYRSFSMCLFTLKCQSLMNKLIDYLATLLIQRERNGEKFFEVTPFLNKIMSFNWIKITDRAREGIKIINSLPYHTFSTVLQYVHRQMVNSQNAAVTGEEKSSNELENENALEALESLVGVPRLDFLLLIKTFSYILRRINTYIIKPSLLQAELREKLKLEDDAKIDAIVRLWVRQTTPIMNNLADERYESNEIADVAWKLNVEISSHCQQRKKSALGVLQLKTGAGEDITLEMNHEELLEMYHQFECIQNELDTMSTQEHF</sequence>